<keyword evidence="2" id="KW-0472">Membrane</keyword>
<accession>A0A5E4XDD9</accession>
<dbReference type="SUPFAM" id="SSF74653">
    <property type="entry name" value="TolA/TonB C-terminal domain"/>
    <property type="match status" value="1"/>
</dbReference>
<evidence type="ECO:0000256" key="2">
    <source>
        <dbReference type="SAM" id="Phobius"/>
    </source>
</evidence>
<feature type="region of interest" description="Disordered" evidence="1">
    <location>
        <begin position="139"/>
        <end position="162"/>
    </location>
</feature>
<keyword evidence="4" id="KW-1185">Reference proteome</keyword>
<dbReference type="Gene3D" id="3.30.1150.10">
    <property type="match status" value="1"/>
</dbReference>
<dbReference type="AlphaFoldDB" id="A0A5E4XDD9"/>
<feature type="region of interest" description="Disordered" evidence="1">
    <location>
        <begin position="87"/>
        <end position="109"/>
    </location>
</feature>
<proteinExistence type="predicted"/>
<sequence>MLKPAVASGDLAAARRRGWALVREHPLATGLAISAIVHLIALAVHFVAPDSFRLHSADTPLEVVLVNAKSANAPDKATALAQANLVGGGEHDGERATSPLPSRAVERDGAPVAQIQRSVSELEAVQEKLLSQLRSQYAAVPESQRSRSNAAQNGRGQDDQTVDQQIARLQAEIDKQLRAYQTRPKRGQVTANTREVAYARYFDTLRHRIERYGTDHFPQVGNDRLYGELIVTLNVNQRGGLGYHKDGWDVQGVEITRSSGNKDLDRRAVAIVQASAPFGDFSPEMKQRYDILEIVTRMTFTRQGVQAQTLALPASGSDTAGGKSGP</sequence>
<protein>
    <submittedName>
        <fullName evidence="3">Periplasmic protein TonB</fullName>
    </submittedName>
</protein>
<dbReference type="RefSeq" id="WP_246182635.1">
    <property type="nucleotide sequence ID" value="NZ_CABPSK010000003.1"/>
</dbReference>
<evidence type="ECO:0000313" key="3">
    <source>
        <dbReference type="EMBL" id="VVE34235.1"/>
    </source>
</evidence>
<evidence type="ECO:0000256" key="1">
    <source>
        <dbReference type="SAM" id="MobiDB-lite"/>
    </source>
</evidence>
<feature type="compositionally biased region" description="Polar residues" evidence="1">
    <location>
        <begin position="146"/>
        <end position="155"/>
    </location>
</feature>
<keyword evidence="2" id="KW-1133">Transmembrane helix</keyword>
<keyword evidence="2" id="KW-0812">Transmembrane</keyword>
<reference evidence="3 4" key="1">
    <citation type="submission" date="2019-08" db="EMBL/GenBank/DDBJ databases">
        <authorList>
            <person name="Peeters C."/>
        </authorList>
    </citation>
    <scope>NUCLEOTIDE SEQUENCE [LARGE SCALE GENOMIC DNA]</scope>
    <source>
        <strain evidence="3 4">LMG 31114</strain>
    </source>
</reference>
<gene>
    <name evidence="3" type="ORF">PPN31114_03824</name>
</gene>
<dbReference type="EMBL" id="CABPSK010000003">
    <property type="protein sequence ID" value="VVE34235.1"/>
    <property type="molecule type" value="Genomic_DNA"/>
</dbReference>
<organism evidence="3 4">
    <name type="scientific">Pandoraea pneumonica</name>
    <dbReference type="NCBI Taxonomy" id="2508299"/>
    <lineage>
        <taxon>Bacteria</taxon>
        <taxon>Pseudomonadati</taxon>
        <taxon>Pseudomonadota</taxon>
        <taxon>Betaproteobacteria</taxon>
        <taxon>Burkholderiales</taxon>
        <taxon>Burkholderiaceae</taxon>
        <taxon>Pandoraea</taxon>
    </lineage>
</organism>
<name>A0A5E4XDD9_9BURK</name>
<evidence type="ECO:0000313" key="4">
    <source>
        <dbReference type="Proteomes" id="UP000366945"/>
    </source>
</evidence>
<dbReference type="GeneID" id="300405826"/>
<dbReference type="Proteomes" id="UP000366945">
    <property type="component" value="Unassembled WGS sequence"/>
</dbReference>
<feature type="transmembrane region" description="Helical" evidence="2">
    <location>
        <begin position="27"/>
        <end position="48"/>
    </location>
</feature>